<dbReference type="InterPro" id="IPR000571">
    <property type="entry name" value="Znf_CCCH"/>
</dbReference>
<evidence type="ECO:0000259" key="11">
    <source>
        <dbReference type="PROSITE" id="PS50103"/>
    </source>
</evidence>
<dbReference type="Gene3D" id="4.10.1000.30">
    <property type="match status" value="2"/>
</dbReference>
<comment type="similarity">
    <text evidence="2">Belongs to the ZC3H14 family.</text>
</comment>
<dbReference type="FunFam" id="4.10.1000.30:FF:000001">
    <property type="entry name" value="Zinc finger CCCH domain-containing protein 14"/>
    <property type="match status" value="1"/>
</dbReference>
<proteinExistence type="inferred from homology"/>
<dbReference type="PROSITE" id="PS50103">
    <property type="entry name" value="ZF_C3H1"/>
    <property type="match status" value="1"/>
</dbReference>
<evidence type="ECO:0000256" key="1">
    <source>
        <dbReference type="ARBA" id="ARBA00004123"/>
    </source>
</evidence>
<evidence type="ECO:0000256" key="6">
    <source>
        <dbReference type="ARBA" id="ARBA00022771"/>
    </source>
</evidence>
<feature type="zinc finger region" description="C3H1-type" evidence="9">
    <location>
        <begin position="442"/>
        <end position="467"/>
    </location>
</feature>
<dbReference type="AlphaFoldDB" id="A0A8X6Q546"/>
<organism evidence="12 13">
    <name type="scientific">Nephila pilipes</name>
    <name type="common">Giant wood spider</name>
    <name type="synonym">Nephila maculata</name>
    <dbReference type="NCBI Taxonomy" id="299642"/>
    <lineage>
        <taxon>Eukaryota</taxon>
        <taxon>Metazoa</taxon>
        <taxon>Ecdysozoa</taxon>
        <taxon>Arthropoda</taxon>
        <taxon>Chelicerata</taxon>
        <taxon>Arachnida</taxon>
        <taxon>Araneae</taxon>
        <taxon>Araneomorphae</taxon>
        <taxon>Entelegynae</taxon>
        <taxon>Araneoidea</taxon>
        <taxon>Nephilidae</taxon>
        <taxon>Nephila</taxon>
    </lineage>
</organism>
<dbReference type="PANTHER" id="PTHR14738:SF29">
    <property type="entry name" value="ZINC FINGER CCCH DOMAIN-CONTAINING PROTEIN 14"/>
    <property type="match status" value="1"/>
</dbReference>
<keyword evidence="5" id="KW-0677">Repeat</keyword>
<dbReference type="OrthoDB" id="5589010at2759"/>
<dbReference type="Pfam" id="PF01480">
    <property type="entry name" value="PWI"/>
    <property type="match status" value="1"/>
</dbReference>
<dbReference type="PANTHER" id="PTHR14738">
    <property type="entry name" value="ZINC FINGER CCCH DOMAIN-CONTAINING PROTEIN 14"/>
    <property type="match status" value="1"/>
</dbReference>
<dbReference type="InterPro" id="IPR040366">
    <property type="entry name" value="Nab2/ZC3H14"/>
</dbReference>
<evidence type="ECO:0000256" key="9">
    <source>
        <dbReference type="PROSITE-ProRule" id="PRU00723"/>
    </source>
</evidence>
<evidence type="ECO:0000256" key="7">
    <source>
        <dbReference type="ARBA" id="ARBA00022833"/>
    </source>
</evidence>
<feature type="region of interest" description="Disordered" evidence="10">
    <location>
        <begin position="148"/>
        <end position="171"/>
    </location>
</feature>
<evidence type="ECO:0000256" key="2">
    <source>
        <dbReference type="ARBA" id="ARBA00008423"/>
    </source>
</evidence>
<dbReference type="GO" id="GO:0008270">
    <property type="term" value="F:zinc ion binding"/>
    <property type="evidence" value="ECO:0007669"/>
    <property type="project" value="UniProtKB-KW"/>
</dbReference>
<keyword evidence="8" id="KW-0539">Nucleus</keyword>
<comment type="subcellular location">
    <subcellularLocation>
        <location evidence="1">Nucleus</location>
    </subcellularLocation>
</comment>
<evidence type="ECO:0000313" key="13">
    <source>
        <dbReference type="Proteomes" id="UP000887013"/>
    </source>
</evidence>
<gene>
    <name evidence="12" type="primary">Zc3h14</name>
    <name evidence="12" type="ORF">NPIL_200111</name>
</gene>
<dbReference type="Proteomes" id="UP000887013">
    <property type="component" value="Unassembled WGS sequence"/>
</dbReference>
<feature type="compositionally biased region" description="Polar residues" evidence="10">
    <location>
        <begin position="148"/>
        <end position="159"/>
    </location>
</feature>
<keyword evidence="4 9" id="KW-0479">Metal-binding</keyword>
<dbReference type="GO" id="GO:0005634">
    <property type="term" value="C:nucleus"/>
    <property type="evidence" value="ECO:0007669"/>
    <property type="project" value="UniProtKB-SubCell"/>
</dbReference>
<accession>A0A8X6Q546</accession>
<dbReference type="GO" id="GO:0005737">
    <property type="term" value="C:cytoplasm"/>
    <property type="evidence" value="ECO:0007669"/>
    <property type="project" value="TreeGrafter"/>
</dbReference>
<dbReference type="InterPro" id="IPR002483">
    <property type="entry name" value="PWI_dom"/>
</dbReference>
<keyword evidence="7 9" id="KW-0862">Zinc</keyword>
<feature type="domain" description="C3H1-type" evidence="11">
    <location>
        <begin position="442"/>
        <end position="467"/>
    </location>
</feature>
<sequence length="554" mass="63154">MEKGQSELTDKIRSAIKKKLAEINVFVDNELPDYIMILVANKRSKSHMEKDLNLFLGKDTIEFTNWLWDLVNNFKVNTKPKQNVTVYKNEDDILKKKDGHSDEDVDVLDYDLGEQESDLCQDDENNSLDSRSLPLEHPETSKVLAQASTFQKSDSNENGINKDVNHRKTSPKSKVYPIETISRVRTNSKLIPMEQSINLEDEYDPTKPEFVGNVSSVVHVTHRKNGRPATLQPNKLLLRAVDDAAKSVLGGKSLKDFYKPTPIKVLSSGKSIHTSSRELCNLTNVKNVSKLNFNPQITNQYEEPSVFNENSNDSNVSVLENEDFNITKTSHNNRTIHVSPITANLDISDMSSFSLNADQLSASYTEENHSSPHFIVTLEGVDFSSLKRKYVESSEESMEIDEESLFHAEDDFRNDIPLKRQKVSERCKYWPACKNSDNCSYYHPTVPCKSFPDCKFGDKCMYMHPKCKFDALCSKKDCPFIHASKRKFSLQPPYVKIRSPPIVCKYFPKCVVKNCAFIHPKLCRYGNKCKLPICSFGHFNIPSRSQMTWKASIS</sequence>
<evidence type="ECO:0000256" key="3">
    <source>
        <dbReference type="ARBA" id="ARBA00015071"/>
    </source>
</evidence>
<comment type="caution">
    <text evidence="12">The sequence shown here is derived from an EMBL/GenBank/DDBJ whole genome shotgun (WGS) entry which is preliminary data.</text>
</comment>
<keyword evidence="6 9" id="KW-0863">Zinc-finger</keyword>
<evidence type="ECO:0000256" key="5">
    <source>
        <dbReference type="ARBA" id="ARBA00022737"/>
    </source>
</evidence>
<evidence type="ECO:0000256" key="4">
    <source>
        <dbReference type="ARBA" id="ARBA00022723"/>
    </source>
</evidence>
<dbReference type="GO" id="GO:0043488">
    <property type="term" value="P:regulation of mRNA stability"/>
    <property type="evidence" value="ECO:0007669"/>
    <property type="project" value="InterPro"/>
</dbReference>
<reference evidence="12" key="1">
    <citation type="submission" date="2020-08" db="EMBL/GenBank/DDBJ databases">
        <title>Multicomponent nature underlies the extraordinary mechanical properties of spider dragline silk.</title>
        <authorList>
            <person name="Kono N."/>
            <person name="Nakamura H."/>
            <person name="Mori M."/>
            <person name="Yoshida Y."/>
            <person name="Ohtoshi R."/>
            <person name="Malay A.D."/>
            <person name="Moran D.A.P."/>
            <person name="Tomita M."/>
            <person name="Numata K."/>
            <person name="Arakawa K."/>
        </authorList>
    </citation>
    <scope>NUCLEOTIDE SEQUENCE</scope>
</reference>
<dbReference type="Pfam" id="PF14608">
    <property type="entry name" value="zf-CCCH_2"/>
    <property type="match status" value="4"/>
</dbReference>
<dbReference type="GO" id="GO:0008143">
    <property type="term" value="F:poly(A) binding"/>
    <property type="evidence" value="ECO:0007669"/>
    <property type="project" value="InterPro"/>
</dbReference>
<dbReference type="SMART" id="SM00356">
    <property type="entry name" value="ZnF_C3H1"/>
    <property type="match status" value="3"/>
</dbReference>
<protein>
    <recommendedName>
        <fullName evidence="3">Zinc finger CCCH domain-containing protein 14</fullName>
    </recommendedName>
</protein>
<evidence type="ECO:0000256" key="8">
    <source>
        <dbReference type="ARBA" id="ARBA00023242"/>
    </source>
</evidence>
<keyword evidence="13" id="KW-1185">Reference proteome</keyword>
<evidence type="ECO:0000313" key="12">
    <source>
        <dbReference type="EMBL" id="GFU00524.1"/>
    </source>
</evidence>
<evidence type="ECO:0000256" key="10">
    <source>
        <dbReference type="SAM" id="MobiDB-lite"/>
    </source>
</evidence>
<dbReference type="Gene3D" id="1.20.1390.10">
    <property type="entry name" value="PWI domain"/>
    <property type="match status" value="1"/>
</dbReference>
<dbReference type="EMBL" id="BMAW01122809">
    <property type="protein sequence ID" value="GFU00524.1"/>
    <property type="molecule type" value="Genomic_DNA"/>
</dbReference>
<name>A0A8X6Q546_NEPPI</name>